<feature type="compositionally biased region" description="Low complexity" evidence="6">
    <location>
        <begin position="146"/>
        <end position="155"/>
    </location>
</feature>
<comment type="subcellular location">
    <subcellularLocation>
        <location evidence="1">Nucleus</location>
    </subcellularLocation>
</comment>
<dbReference type="Gramene" id="LPERR08G12880.1">
    <property type="protein sequence ID" value="LPERR08G12880.1"/>
    <property type="gene ID" value="LPERR08G12880"/>
</dbReference>
<evidence type="ECO:0000313" key="8">
    <source>
        <dbReference type="EnsemblPlants" id="LPERR08G12880.1"/>
    </source>
</evidence>
<proteinExistence type="predicted"/>
<keyword evidence="9" id="KW-1185">Reference proteome</keyword>
<evidence type="ECO:0000259" key="7">
    <source>
        <dbReference type="PROSITE" id="PS51369"/>
    </source>
</evidence>
<name>A0A0D9X849_9ORYZ</name>
<keyword evidence="4" id="KW-0804">Transcription</keyword>
<dbReference type="HOGENOM" id="CLU_081416_0_0_1"/>
<sequence>MPSSSSSPSLDDYDATRFFFHHHQQHQAETLEAVVNTAAAPAAAAEVGPASASAAGRRRPLRTDRHSKIRTAQGVRDRRMRLSVGVARDFFALQDKLGFDKASKTVEWLLAQSRKAIDSLSLSDYDHAAVAVASPPEAKEKGEAPASSSSTTNASTKDDDAAARGAEKATSPPAVELDWPLSPAAAEQPVDGWEYYYQYYNHLEEIMSCEPSTTDEFICSEEEWK</sequence>
<evidence type="ECO:0000256" key="3">
    <source>
        <dbReference type="ARBA" id="ARBA00023125"/>
    </source>
</evidence>
<keyword evidence="2" id="KW-0805">Transcription regulation</keyword>
<feature type="region of interest" description="Disordered" evidence="6">
    <location>
        <begin position="134"/>
        <end position="182"/>
    </location>
</feature>
<evidence type="ECO:0000256" key="1">
    <source>
        <dbReference type="ARBA" id="ARBA00004123"/>
    </source>
</evidence>
<dbReference type="PANTHER" id="PTHR31072">
    <property type="entry name" value="TRANSCRIPTION FACTOR TCP4-RELATED"/>
    <property type="match status" value="1"/>
</dbReference>
<dbReference type="GO" id="GO:0043565">
    <property type="term" value="F:sequence-specific DNA binding"/>
    <property type="evidence" value="ECO:0007669"/>
    <property type="project" value="TreeGrafter"/>
</dbReference>
<dbReference type="Proteomes" id="UP000032180">
    <property type="component" value="Chromosome 8"/>
</dbReference>
<dbReference type="STRING" id="77586.A0A0D9X849"/>
<dbReference type="GO" id="GO:2000032">
    <property type="term" value="P:regulation of secondary shoot formation"/>
    <property type="evidence" value="ECO:0007669"/>
    <property type="project" value="TreeGrafter"/>
</dbReference>
<keyword evidence="5" id="KW-0539">Nucleus</keyword>
<feature type="compositionally biased region" description="Low complexity" evidence="6">
    <location>
        <begin position="45"/>
        <end position="55"/>
    </location>
</feature>
<dbReference type="PROSITE" id="PS51369">
    <property type="entry name" value="TCP"/>
    <property type="match status" value="1"/>
</dbReference>
<organism evidence="8 9">
    <name type="scientific">Leersia perrieri</name>
    <dbReference type="NCBI Taxonomy" id="77586"/>
    <lineage>
        <taxon>Eukaryota</taxon>
        <taxon>Viridiplantae</taxon>
        <taxon>Streptophyta</taxon>
        <taxon>Embryophyta</taxon>
        <taxon>Tracheophyta</taxon>
        <taxon>Spermatophyta</taxon>
        <taxon>Magnoliopsida</taxon>
        <taxon>Liliopsida</taxon>
        <taxon>Poales</taxon>
        <taxon>Poaceae</taxon>
        <taxon>BOP clade</taxon>
        <taxon>Oryzoideae</taxon>
        <taxon>Oryzeae</taxon>
        <taxon>Oryzinae</taxon>
        <taxon>Leersia</taxon>
    </lineage>
</organism>
<feature type="region of interest" description="Disordered" evidence="6">
    <location>
        <begin position="45"/>
        <end position="64"/>
    </location>
</feature>
<reference evidence="8 9" key="1">
    <citation type="submission" date="2012-08" db="EMBL/GenBank/DDBJ databases">
        <title>Oryza genome evolution.</title>
        <authorList>
            <person name="Wing R.A."/>
        </authorList>
    </citation>
    <scope>NUCLEOTIDE SEQUENCE</scope>
</reference>
<reference evidence="8" key="3">
    <citation type="submission" date="2015-04" db="UniProtKB">
        <authorList>
            <consortium name="EnsemblPlants"/>
        </authorList>
    </citation>
    <scope>IDENTIFICATION</scope>
</reference>
<dbReference type="InterPro" id="IPR017887">
    <property type="entry name" value="TF_TCP_subgr"/>
</dbReference>
<feature type="compositionally biased region" description="Basic and acidic residues" evidence="6">
    <location>
        <begin position="156"/>
        <end position="167"/>
    </location>
</feature>
<dbReference type="Pfam" id="PF03634">
    <property type="entry name" value="TCP"/>
    <property type="match status" value="1"/>
</dbReference>
<dbReference type="PANTHER" id="PTHR31072:SF241">
    <property type="entry name" value="OS08G0432300 PROTEIN"/>
    <property type="match status" value="1"/>
</dbReference>
<reference evidence="9" key="2">
    <citation type="submission" date="2013-12" db="EMBL/GenBank/DDBJ databases">
        <authorList>
            <person name="Yu Y."/>
            <person name="Lee S."/>
            <person name="de Baynast K."/>
            <person name="Wissotski M."/>
            <person name="Liu L."/>
            <person name="Talag J."/>
            <person name="Goicoechea J."/>
            <person name="Angelova A."/>
            <person name="Jetty R."/>
            <person name="Kudrna D."/>
            <person name="Golser W."/>
            <person name="Rivera L."/>
            <person name="Zhang J."/>
            <person name="Wing R."/>
        </authorList>
    </citation>
    <scope>NUCLEOTIDE SEQUENCE</scope>
</reference>
<evidence type="ECO:0000256" key="2">
    <source>
        <dbReference type="ARBA" id="ARBA00023015"/>
    </source>
</evidence>
<evidence type="ECO:0000256" key="5">
    <source>
        <dbReference type="ARBA" id="ARBA00023242"/>
    </source>
</evidence>
<feature type="domain" description="TCP" evidence="7">
    <location>
        <begin position="62"/>
        <end position="120"/>
    </location>
</feature>
<dbReference type="EnsemblPlants" id="LPERR08G12880.1">
    <property type="protein sequence ID" value="LPERR08G12880.1"/>
    <property type="gene ID" value="LPERR08G12880"/>
</dbReference>
<evidence type="ECO:0000313" key="9">
    <source>
        <dbReference type="Proteomes" id="UP000032180"/>
    </source>
</evidence>
<dbReference type="AlphaFoldDB" id="A0A0D9X849"/>
<evidence type="ECO:0000256" key="6">
    <source>
        <dbReference type="SAM" id="MobiDB-lite"/>
    </source>
</evidence>
<dbReference type="eggNOG" id="ENOG502QUQ6">
    <property type="taxonomic scope" value="Eukaryota"/>
</dbReference>
<protein>
    <recommendedName>
        <fullName evidence="7">TCP domain-containing protein</fullName>
    </recommendedName>
</protein>
<dbReference type="InterPro" id="IPR005333">
    <property type="entry name" value="Transcription_factor_TCP"/>
</dbReference>
<evidence type="ECO:0000256" key="4">
    <source>
        <dbReference type="ARBA" id="ARBA00023163"/>
    </source>
</evidence>
<keyword evidence="3" id="KW-0238">DNA-binding</keyword>
<accession>A0A0D9X849</accession>
<dbReference type="GO" id="GO:0003700">
    <property type="term" value="F:DNA-binding transcription factor activity"/>
    <property type="evidence" value="ECO:0007669"/>
    <property type="project" value="InterPro"/>
</dbReference>
<dbReference type="GO" id="GO:0005634">
    <property type="term" value="C:nucleus"/>
    <property type="evidence" value="ECO:0007669"/>
    <property type="project" value="UniProtKB-SubCell"/>
</dbReference>